<protein>
    <recommendedName>
        <fullName evidence="1">(S)-ureidoglycine aminohydrolase cupin domain-containing protein</fullName>
    </recommendedName>
</protein>
<dbReference type="SUPFAM" id="SSF51182">
    <property type="entry name" value="RmlC-like cupins"/>
    <property type="match status" value="1"/>
</dbReference>
<evidence type="ECO:0000313" key="3">
    <source>
        <dbReference type="Proteomes" id="UP000230069"/>
    </source>
</evidence>
<dbReference type="InParanoid" id="A0A2G5DU50"/>
<organism evidence="2 3">
    <name type="scientific">Aquilegia coerulea</name>
    <name type="common">Rocky mountain columbine</name>
    <dbReference type="NCBI Taxonomy" id="218851"/>
    <lineage>
        <taxon>Eukaryota</taxon>
        <taxon>Viridiplantae</taxon>
        <taxon>Streptophyta</taxon>
        <taxon>Embryophyta</taxon>
        <taxon>Tracheophyta</taxon>
        <taxon>Spermatophyta</taxon>
        <taxon>Magnoliopsida</taxon>
        <taxon>Ranunculales</taxon>
        <taxon>Ranunculaceae</taxon>
        <taxon>Thalictroideae</taxon>
        <taxon>Aquilegia</taxon>
    </lineage>
</organism>
<feature type="domain" description="(S)-ureidoglycine aminohydrolase cupin" evidence="1">
    <location>
        <begin position="123"/>
        <end position="196"/>
    </location>
</feature>
<dbReference type="FunCoup" id="A0A2G5DU50">
    <property type="interactions" value="620"/>
</dbReference>
<dbReference type="EMBL" id="KZ305031">
    <property type="protein sequence ID" value="PIA47028.1"/>
    <property type="molecule type" value="Genomic_DNA"/>
</dbReference>
<evidence type="ECO:0000313" key="2">
    <source>
        <dbReference type="EMBL" id="PIA47028.1"/>
    </source>
</evidence>
<dbReference type="OrthoDB" id="10260542at2759"/>
<proteinExistence type="predicted"/>
<gene>
    <name evidence="2" type="ORF">AQUCO_01400027v1</name>
</gene>
<accession>A0A2G5DU50</accession>
<keyword evidence="3" id="KW-1185">Reference proteome</keyword>
<dbReference type="STRING" id="218851.A0A2G5DU50"/>
<dbReference type="CDD" id="cd02227">
    <property type="entry name" value="cupin_TM1112-like"/>
    <property type="match status" value="1"/>
</dbReference>
<name>A0A2G5DU50_AQUCA</name>
<dbReference type="PANTHER" id="PTHR33271:SF22">
    <property type="entry name" value="OS04G0445200 PROTEIN"/>
    <property type="match status" value="1"/>
</dbReference>
<dbReference type="Proteomes" id="UP000230069">
    <property type="component" value="Unassembled WGS sequence"/>
</dbReference>
<dbReference type="InterPro" id="IPR011051">
    <property type="entry name" value="RmlC_Cupin_sf"/>
</dbReference>
<dbReference type="Gene3D" id="2.60.120.10">
    <property type="entry name" value="Jelly Rolls"/>
    <property type="match status" value="1"/>
</dbReference>
<dbReference type="Pfam" id="PF05899">
    <property type="entry name" value="Cupin_3"/>
    <property type="match status" value="1"/>
</dbReference>
<sequence length="199" mass="22384">MCLHSPLATRHSPLANNKKIRLALCSVWHWHWHWHSHSHSHPLLVFWLVLTEKKKKKVKMSVGVAVVNQIIPIAVFNCSSNIVRTKGKLTAAGKGASESAIMAAVTEKMGIKIETNPPESKLTQLGVRAWPKWGCPPSKFPWTYSSKETCFLLKGKVKVYPDGENEFVEFGAGDLVEFPKGMSCTWDVSETVDKHYNFE</sequence>
<evidence type="ECO:0000259" key="1">
    <source>
        <dbReference type="Pfam" id="PF05899"/>
    </source>
</evidence>
<reference evidence="2 3" key="1">
    <citation type="submission" date="2017-09" db="EMBL/GenBank/DDBJ databases">
        <title>WGS assembly of Aquilegia coerulea Goldsmith.</title>
        <authorList>
            <person name="Hodges S."/>
            <person name="Kramer E."/>
            <person name="Nordborg M."/>
            <person name="Tomkins J."/>
            <person name="Borevitz J."/>
            <person name="Derieg N."/>
            <person name="Yan J."/>
            <person name="Mihaltcheva S."/>
            <person name="Hayes R.D."/>
            <person name="Rokhsar D."/>
        </authorList>
    </citation>
    <scope>NUCLEOTIDE SEQUENCE [LARGE SCALE GENOMIC DNA]</scope>
    <source>
        <strain evidence="3">cv. Goldsmith</strain>
    </source>
</reference>
<dbReference type="InterPro" id="IPR008579">
    <property type="entry name" value="UGlyAH_Cupin_dom"/>
</dbReference>
<dbReference type="InterPro" id="IPR014710">
    <property type="entry name" value="RmlC-like_jellyroll"/>
</dbReference>
<dbReference type="AlphaFoldDB" id="A0A2G5DU50"/>
<dbReference type="PANTHER" id="PTHR33271">
    <property type="entry name" value="OS04G0445200 PROTEIN"/>
    <property type="match status" value="1"/>
</dbReference>